<organism evidence="1 2">
    <name type="scientific">Ectopseudomonas mendocina</name>
    <name type="common">Pseudomonas mendocina</name>
    <dbReference type="NCBI Taxonomy" id="300"/>
    <lineage>
        <taxon>Bacteria</taxon>
        <taxon>Pseudomonadati</taxon>
        <taxon>Pseudomonadota</taxon>
        <taxon>Gammaproteobacteria</taxon>
        <taxon>Pseudomonadales</taxon>
        <taxon>Pseudomonadaceae</taxon>
        <taxon>Ectopseudomonas</taxon>
    </lineage>
</organism>
<reference evidence="1 2" key="1">
    <citation type="submission" date="2024-03" db="EMBL/GenBank/DDBJ databases">
        <title>Complete genome of BD2.</title>
        <authorList>
            <person name="Cao G."/>
        </authorList>
    </citation>
    <scope>NUCLEOTIDE SEQUENCE [LARGE SCALE GENOMIC DNA]</scope>
    <source>
        <strain evidence="1 2">BD2</strain>
    </source>
</reference>
<keyword evidence="2" id="KW-1185">Reference proteome</keyword>
<proteinExistence type="predicted"/>
<dbReference type="EMBL" id="CP148074">
    <property type="protein sequence ID" value="WXL25766.1"/>
    <property type="molecule type" value="Genomic_DNA"/>
</dbReference>
<name>A0ABZ2RIA9_ECTME</name>
<sequence length="50" mass="5834">MKNNAFMPTLPPTFMALTPPRRMWPGIAMPRYVPQRAEQHQAQQAQARNR</sequence>
<accession>A0ABZ2RIA9</accession>
<dbReference type="Proteomes" id="UP001476583">
    <property type="component" value="Chromosome"/>
</dbReference>
<evidence type="ECO:0000313" key="1">
    <source>
        <dbReference type="EMBL" id="WXL25766.1"/>
    </source>
</evidence>
<evidence type="ECO:0000313" key="2">
    <source>
        <dbReference type="Proteomes" id="UP001476583"/>
    </source>
</evidence>
<protein>
    <submittedName>
        <fullName evidence="1">Uncharacterized protein</fullName>
    </submittedName>
</protein>
<gene>
    <name evidence="1" type="ORF">WG219_21140</name>
</gene>